<name>A0A2S6N838_RHOGL</name>
<evidence type="ECO:0000313" key="2">
    <source>
        <dbReference type="EMBL" id="PPQ30785.1"/>
    </source>
</evidence>
<dbReference type="AlphaFoldDB" id="A0A2S6N838"/>
<sequence>MKLLWALLILALLWLWLSGHWFGRGLMLTALAGFGIFLLVAAQREGPQILGGLMVLGSWPIASVPTWVWQRLRGPRDRSWRL</sequence>
<evidence type="ECO:0000313" key="3">
    <source>
        <dbReference type="Proteomes" id="UP000239724"/>
    </source>
</evidence>
<proteinExistence type="predicted"/>
<dbReference type="RefSeq" id="WP_104520332.1">
    <property type="nucleotide sequence ID" value="NZ_NHRY01000205.1"/>
</dbReference>
<feature type="transmembrane region" description="Helical" evidence="1">
    <location>
        <begin position="48"/>
        <end position="69"/>
    </location>
</feature>
<dbReference type="EMBL" id="NHRY01000205">
    <property type="protein sequence ID" value="PPQ30785.1"/>
    <property type="molecule type" value="Genomic_DNA"/>
</dbReference>
<comment type="caution">
    <text evidence="2">The sequence shown here is derived from an EMBL/GenBank/DDBJ whole genome shotgun (WGS) entry which is preliminary data.</text>
</comment>
<keyword evidence="1" id="KW-0812">Transmembrane</keyword>
<dbReference type="Proteomes" id="UP000239724">
    <property type="component" value="Unassembled WGS sequence"/>
</dbReference>
<keyword evidence="1" id="KW-0472">Membrane</keyword>
<keyword evidence="3" id="KW-1185">Reference proteome</keyword>
<keyword evidence="1" id="KW-1133">Transmembrane helix</keyword>
<accession>A0A2S6N838</accession>
<organism evidence="2 3">
    <name type="scientific">Rhodopila globiformis</name>
    <name type="common">Rhodopseudomonas globiformis</name>
    <dbReference type="NCBI Taxonomy" id="1071"/>
    <lineage>
        <taxon>Bacteria</taxon>
        <taxon>Pseudomonadati</taxon>
        <taxon>Pseudomonadota</taxon>
        <taxon>Alphaproteobacteria</taxon>
        <taxon>Acetobacterales</taxon>
        <taxon>Acetobacteraceae</taxon>
        <taxon>Rhodopila</taxon>
    </lineage>
</organism>
<gene>
    <name evidence="2" type="ORF">CCS01_18665</name>
</gene>
<protein>
    <submittedName>
        <fullName evidence="2">Uncharacterized protein</fullName>
    </submittedName>
</protein>
<evidence type="ECO:0000256" key="1">
    <source>
        <dbReference type="SAM" id="Phobius"/>
    </source>
</evidence>
<reference evidence="2 3" key="1">
    <citation type="journal article" date="2018" name="Arch. Microbiol.">
        <title>New insights into the metabolic potential of the phototrophic purple bacterium Rhodopila globiformis DSM 161(T) from its draft genome sequence and evidence for a vanadium-dependent nitrogenase.</title>
        <authorList>
            <person name="Imhoff J.F."/>
            <person name="Rahn T."/>
            <person name="Kunzel S."/>
            <person name="Neulinger S.C."/>
        </authorList>
    </citation>
    <scope>NUCLEOTIDE SEQUENCE [LARGE SCALE GENOMIC DNA]</scope>
    <source>
        <strain evidence="2 3">DSM 161</strain>
    </source>
</reference>